<dbReference type="KEGG" id="jag:GJA_3470"/>
<dbReference type="AlphaFoldDB" id="W0V872"/>
<gene>
    <name evidence="1" type="ORF">GJA_3470</name>
</gene>
<dbReference type="HOGENOM" id="CLU_2617259_0_0_4"/>
<accession>W0V872</accession>
<evidence type="ECO:0000313" key="1">
    <source>
        <dbReference type="EMBL" id="CDG84086.1"/>
    </source>
</evidence>
<proteinExistence type="predicted"/>
<evidence type="ECO:0000313" key="2">
    <source>
        <dbReference type="Proteomes" id="UP000027604"/>
    </source>
</evidence>
<name>W0V872_9BURK</name>
<keyword evidence="2" id="KW-1185">Reference proteome</keyword>
<dbReference type="PATRIC" id="fig|1349767.4.peg.71"/>
<organism evidence="1 2">
    <name type="scientific">Janthinobacterium agaricidamnosum NBRC 102515 = DSM 9628</name>
    <dbReference type="NCBI Taxonomy" id="1349767"/>
    <lineage>
        <taxon>Bacteria</taxon>
        <taxon>Pseudomonadati</taxon>
        <taxon>Pseudomonadota</taxon>
        <taxon>Betaproteobacteria</taxon>
        <taxon>Burkholderiales</taxon>
        <taxon>Oxalobacteraceae</taxon>
        <taxon>Janthinobacterium</taxon>
    </lineage>
</organism>
<protein>
    <submittedName>
        <fullName evidence="1">Uncharacterized protein</fullName>
    </submittedName>
</protein>
<dbReference type="Proteomes" id="UP000027604">
    <property type="component" value="Chromosome I"/>
</dbReference>
<reference evidence="1 2" key="1">
    <citation type="journal article" date="2015" name="Genome Announc.">
        <title>Genome Sequence of Mushroom Soft-Rot Pathogen Janthinobacterium agaricidamnosum.</title>
        <authorList>
            <person name="Graupner K."/>
            <person name="Lackner G."/>
            <person name="Hertweck C."/>
        </authorList>
    </citation>
    <scope>NUCLEOTIDE SEQUENCE [LARGE SCALE GENOMIC DNA]</scope>
    <source>
        <strain evidence="2">NBRC 102515 / DSM 9628</strain>
    </source>
</reference>
<sequence length="78" mass="8973">MVVKWFYSGIKNRHTTCGIKTNERHGNRFISSGQVACRQNDILGQKNAAQWHAPDKTNSPSKSKWYQSEMAEEYAELL</sequence>
<dbReference type="EMBL" id="HG322949">
    <property type="protein sequence ID" value="CDG84086.1"/>
    <property type="molecule type" value="Genomic_DNA"/>
</dbReference>